<proteinExistence type="inferred from homology"/>
<keyword evidence="7" id="KW-1185">Reference proteome</keyword>
<dbReference type="GO" id="GO:0022857">
    <property type="term" value="F:transmembrane transporter activity"/>
    <property type="evidence" value="ECO:0007669"/>
    <property type="project" value="InterPro"/>
</dbReference>
<feature type="domain" description="Multidrug resistance protein MdtA-like beta-barrel" evidence="5">
    <location>
        <begin position="207"/>
        <end position="296"/>
    </location>
</feature>
<dbReference type="PANTHER" id="PTHR30158">
    <property type="entry name" value="ACRA/E-RELATED COMPONENT OF DRUG EFFLUX TRANSPORTER"/>
    <property type="match status" value="1"/>
</dbReference>
<dbReference type="InterPro" id="IPR058625">
    <property type="entry name" value="MdtA-like_BSH"/>
</dbReference>
<feature type="signal peptide" evidence="2">
    <location>
        <begin position="1"/>
        <end position="25"/>
    </location>
</feature>
<dbReference type="Gene3D" id="2.40.50.100">
    <property type="match status" value="1"/>
</dbReference>
<comment type="caution">
    <text evidence="6">The sequence shown here is derived from an EMBL/GenBank/DDBJ whole genome shotgun (WGS) entry which is preliminary data.</text>
</comment>
<dbReference type="Pfam" id="PF25917">
    <property type="entry name" value="BSH_RND"/>
    <property type="match status" value="1"/>
</dbReference>
<comment type="similarity">
    <text evidence="1">Belongs to the membrane fusion protein (MFP) (TC 8.A.1) family.</text>
</comment>
<dbReference type="InterPro" id="IPR058624">
    <property type="entry name" value="MdtA-like_HH"/>
</dbReference>
<organism evidence="6 7">
    <name type="scientific">Phyllobacterium brassicacearum</name>
    <dbReference type="NCBI Taxonomy" id="314235"/>
    <lineage>
        <taxon>Bacteria</taxon>
        <taxon>Pseudomonadati</taxon>
        <taxon>Pseudomonadota</taxon>
        <taxon>Alphaproteobacteria</taxon>
        <taxon>Hyphomicrobiales</taxon>
        <taxon>Phyllobacteriaceae</taxon>
        <taxon>Phyllobacterium</taxon>
    </lineage>
</organism>
<protein>
    <submittedName>
        <fullName evidence="6">Efflux transporter periplasmic adaptor subunit</fullName>
    </submittedName>
</protein>
<dbReference type="Gene3D" id="2.40.420.20">
    <property type="match status" value="1"/>
</dbReference>
<feature type="chain" id="PRO_5015148326" evidence="2">
    <location>
        <begin position="26"/>
        <end position="389"/>
    </location>
</feature>
<dbReference type="Pfam" id="PF25876">
    <property type="entry name" value="HH_MFP_RND"/>
    <property type="match status" value="1"/>
</dbReference>
<name>A0A2P7BQC8_9HYPH</name>
<sequence>MSRTLLSTARLGVIAALLSATAALAQEAAAPPPPPPVSVAKPVVRDVVDADEFIGRFEAVNQVAVRSRIDGYLDQVHFKDGALVKKGDALFTIDQRPYVTALAQAESALDVAKTTLNYAEAQFKRTESLTGSGTLSVSTLDDQRRAFLAGQANVTGAQASVDGAKLNLMYTQITAPQDGRIDRRLISVGNLVNANDTILTTIVQLDPIDFYFDVDERNLLNYARTARENGQILQEGGGGLEVTVKLTDSNEPPVKGKLDFAENRLDAATGTMRVRARFDNPNLVLQPGLFGRVEVAASNKYKGILIPDDAIGSDQNERVVFVVSEDGTVTPKPVRLGPTLYGYRVIREGMTGDETIVVNGLMRIRPGAKVKPELVVLPQEGPSVAGASQ</sequence>
<dbReference type="OrthoDB" id="9816569at2"/>
<dbReference type="SUPFAM" id="SSF111369">
    <property type="entry name" value="HlyD-like secretion proteins"/>
    <property type="match status" value="1"/>
</dbReference>
<dbReference type="Gene3D" id="1.10.287.470">
    <property type="entry name" value="Helix hairpin bin"/>
    <property type="match status" value="1"/>
</dbReference>
<evidence type="ECO:0000256" key="1">
    <source>
        <dbReference type="ARBA" id="ARBA00009477"/>
    </source>
</evidence>
<dbReference type="PANTHER" id="PTHR30158:SF10">
    <property type="entry name" value="CATION EFFLUX PUMP"/>
    <property type="match status" value="1"/>
</dbReference>
<evidence type="ECO:0000313" key="7">
    <source>
        <dbReference type="Proteomes" id="UP000241444"/>
    </source>
</evidence>
<dbReference type="Gene3D" id="2.40.30.170">
    <property type="match status" value="1"/>
</dbReference>
<evidence type="ECO:0000259" key="3">
    <source>
        <dbReference type="Pfam" id="PF25876"/>
    </source>
</evidence>
<dbReference type="Pfam" id="PF25944">
    <property type="entry name" value="Beta-barrel_RND"/>
    <property type="match status" value="1"/>
</dbReference>
<feature type="domain" description="Multidrug resistance protein MdtA-like barrel-sandwich hybrid" evidence="4">
    <location>
        <begin position="61"/>
        <end position="200"/>
    </location>
</feature>
<evidence type="ECO:0000256" key="2">
    <source>
        <dbReference type="SAM" id="SignalP"/>
    </source>
</evidence>
<dbReference type="NCBIfam" id="TIGR01730">
    <property type="entry name" value="RND_mfp"/>
    <property type="match status" value="1"/>
</dbReference>
<dbReference type="EMBL" id="PGGO01000008">
    <property type="protein sequence ID" value="PSH68688.1"/>
    <property type="molecule type" value="Genomic_DNA"/>
</dbReference>
<keyword evidence="2" id="KW-0732">Signal</keyword>
<accession>A0A2P7BQC8</accession>
<dbReference type="RefSeq" id="WP_106711539.1">
    <property type="nucleotide sequence ID" value="NZ_PGGO01000008.1"/>
</dbReference>
<evidence type="ECO:0000259" key="4">
    <source>
        <dbReference type="Pfam" id="PF25917"/>
    </source>
</evidence>
<dbReference type="InterPro" id="IPR058626">
    <property type="entry name" value="MdtA-like_b-barrel"/>
</dbReference>
<dbReference type="GO" id="GO:0005886">
    <property type="term" value="C:plasma membrane"/>
    <property type="evidence" value="ECO:0007669"/>
    <property type="project" value="TreeGrafter"/>
</dbReference>
<dbReference type="AlphaFoldDB" id="A0A2P7BQC8"/>
<evidence type="ECO:0000313" key="6">
    <source>
        <dbReference type="EMBL" id="PSH68688.1"/>
    </source>
</evidence>
<gene>
    <name evidence="6" type="ORF">CU102_13125</name>
</gene>
<reference evidence="7" key="1">
    <citation type="submission" date="2017-11" db="EMBL/GenBank/DDBJ databases">
        <authorList>
            <person name="Kuznetsova I."/>
            <person name="Sazanova A."/>
            <person name="Chirak E."/>
            <person name="Safronova V."/>
            <person name="Willems A."/>
        </authorList>
    </citation>
    <scope>NUCLEOTIDE SEQUENCE [LARGE SCALE GENOMIC DNA]</scope>
    <source>
        <strain evidence="7">STM 196</strain>
    </source>
</reference>
<dbReference type="Proteomes" id="UP000241444">
    <property type="component" value="Unassembled WGS sequence"/>
</dbReference>
<dbReference type="GO" id="GO:0046677">
    <property type="term" value="P:response to antibiotic"/>
    <property type="evidence" value="ECO:0007669"/>
    <property type="project" value="TreeGrafter"/>
</dbReference>
<dbReference type="InterPro" id="IPR006143">
    <property type="entry name" value="RND_pump_MFP"/>
</dbReference>
<evidence type="ECO:0000259" key="5">
    <source>
        <dbReference type="Pfam" id="PF25944"/>
    </source>
</evidence>
<feature type="domain" description="Multidrug resistance protein MdtA-like alpha-helical hairpin" evidence="3">
    <location>
        <begin position="102"/>
        <end position="171"/>
    </location>
</feature>
<dbReference type="GO" id="GO:0030313">
    <property type="term" value="C:cell envelope"/>
    <property type="evidence" value="ECO:0007669"/>
    <property type="project" value="UniProtKB-SubCell"/>
</dbReference>